<accession>A0A2V1IKR6</accession>
<dbReference type="PANTHER" id="PTHR43298">
    <property type="entry name" value="MULTIDRUG RESISTANCE PROTEIN NORM-RELATED"/>
    <property type="match status" value="1"/>
</dbReference>
<keyword evidence="7" id="KW-0406">Ion transport</keyword>
<evidence type="ECO:0000313" key="11">
    <source>
        <dbReference type="EMBL" id="PWB03149.1"/>
    </source>
</evidence>
<feature type="transmembrane region" description="Helical" evidence="10">
    <location>
        <begin position="356"/>
        <end position="377"/>
    </location>
</feature>
<protein>
    <recommendedName>
        <fullName evidence="9">Multidrug-efflux transporter</fullName>
    </recommendedName>
</protein>
<feature type="transmembrane region" description="Helical" evidence="10">
    <location>
        <begin position="416"/>
        <end position="435"/>
    </location>
</feature>
<dbReference type="EMBL" id="PUEC01000007">
    <property type="protein sequence ID" value="PWB03149.1"/>
    <property type="molecule type" value="Genomic_DNA"/>
</dbReference>
<dbReference type="GO" id="GO:0042910">
    <property type="term" value="F:xenobiotic transmembrane transporter activity"/>
    <property type="evidence" value="ECO:0007669"/>
    <property type="project" value="InterPro"/>
</dbReference>
<dbReference type="RefSeq" id="WP_107031749.1">
    <property type="nucleotide sequence ID" value="NZ_PUEC01000007.1"/>
</dbReference>
<dbReference type="PIRSF" id="PIRSF006603">
    <property type="entry name" value="DinF"/>
    <property type="match status" value="1"/>
</dbReference>
<dbReference type="AlphaFoldDB" id="A0A2V1IKR6"/>
<feature type="transmembrane region" description="Helical" evidence="10">
    <location>
        <begin position="316"/>
        <end position="336"/>
    </location>
</feature>
<keyword evidence="4" id="KW-1003">Cell membrane</keyword>
<evidence type="ECO:0000256" key="4">
    <source>
        <dbReference type="ARBA" id="ARBA00022475"/>
    </source>
</evidence>
<comment type="subcellular location">
    <subcellularLocation>
        <location evidence="1">Cell membrane</location>
        <topology evidence="1">Multi-pass membrane protein</topology>
    </subcellularLocation>
</comment>
<evidence type="ECO:0000256" key="3">
    <source>
        <dbReference type="ARBA" id="ARBA00022449"/>
    </source>
</evidence>
<dbReference type="GO" id="GO:0015297">
    <property type="term" value="F:antiporter activity"/>
    <property type="evidence" value="ECO:0007669"/>
    <property type="project" value="UniProtKB-KW"/>
</dbReference>
<dbReference type="CDD" id="cd13133">
    <property type="entry name" value="MATE_like_7"/>
    <property type="match status" value="1"/>
</dbReference>
<keyword evidence="6 10" id="KW-1133">Transmembrane helix</keyword>
<reference evidence="12" key="1">
    <citation type="submission" date="2018-02" db="EMBL/GenBank/DDBJ databases">
        <authorList>
            <person name="Clavel T."/>
            <person name="Strowig T."/>
        </authorList>
    </citation>
    <scope>NUCLEOTIDE SEQUENCE [LARGE SCALE GENOMIC DNA]</scope>
    <source>
        <strain evidence="12">DSM 103720</strain>
    </source>
</reference>
<evidence type="ECO:0000256" key="1">
    <source>
        <dbReference type="ARBA" id="ARBA00004651"/>
    </source>
</evidence>
<evidence type="ECO:0000256" key="9">
    <source>
        <dbReference type="ARBA" id="ARBA00031636"/>
    </source>
</evidence>
<feature type="transmembrane region" description="Helical" evidence="10">
    <location>
        <begin position="230"/>
        <end position="256"/>
    </location>
</feature>
<feature type="transmembrane region" description="Helical" evidence="10">
    <location>
        <begin position="130"/>
        <end position="150"/>
    </location>
</feature>
<sequence>MNISYISIYKTSLPVFVSLLMEYLIGFTDTAYLGRVGETELAASAIASTYYLIIYMIGFGFSIGTQILIAQYNGNRQYKEAGKILSQGTLFLLMLAIMIILITSIISPIILRSIIDSESVFQTVMLYLDWRIYGFLFSFTIIMFRAFYIGIIHTSALMLNSITMVAVNVILNYILIFGALGFPALGISGAAIASVISEAVAAIYFMIYTQKNASTCKYRVKWRFAIDCRVLKKILSVSVLMMLQNGLVFGSWFVFFITIEHFGERSLAITNVVRNISSFLFLFVQASASVVSSLVGNLIGEDKSSPFLYVCKKVMLLCYMIILPIIVLFALFPESILRIYSDNTALVFDAIPTLKVMLTSYLIAVPTFVFFSAVSGIGHAKASLLIAFMSLSIYIAYVGIISHFSSSVPLLWTSEHIYFLSVFILSIYHIHHWFIGINSQGKKIITNIP</sequence>
<dbReference type="PANTHER" id="PTHR43298:SF2">
    <property type="entry name" value="FMN_FAD EXPORTER YEEO-RELATED"/>
    <property type="match status" value="1"/>
</dbReference>
<keyword evidence="12" id="KW-1185">Reference proteome</keyword>
<dbReference type="InterPro" id="IPR048279">
    <property type="entry name" value="MdtK-like"/>
</dbReference>
<keyword evidence="3" id="KW-0050">Antiport</keyword>
<keyword evidence="8 10" id="KW-0472">Membrane</keyword>
<evidence type="ECO:0000256" key="10">
    <source>
        <dbReference type="SAM" id="Phobius"/>
    </source>
</evidence>
<dbReference type="Proteomes" id="UP000244905">
    <property type="component" value="Unassembled WGS sequence"/>
</dbReference>
<evidence type="ECO:0000256" key="8">
    <source>
        <dbReference type="ARBA" id="ARBA00023136"/>
    </source>
</evidence>
<feature type="transmembrane region" description="Helical" evidence="10">
    <location>
        <begin position="90"/>
        <end position="110"/>
    </location>
</feature>
<evidence type="ECO:0000313" key="12">
    <source>
        <dbReference type="Proteomes" id="UP000244905"/>
    </source>
</evidence>
<dbReference type="InterPro" id="IPR002528">
    <property type="entry name" value="MATE_fam"/>
</dbReference>
<name>A0A2V1IKR6_9BACT</name>
<dbReference type="Pfam" id="PF01554">
    <property type="entry name" value="MatE"/>
    <property type="match status" value="2"/>
</dbReference>
<organism evidence="11 12">
    <name type="scientific">Duncaniella muris</name>
    <dbReference type="NCBI Taxonomy" id="2094150"/>
    <lineage>
        <taxon>Bacteria</taxon>
        <taxon>Pseudomonadati</taxon>
        <taxon>Bacteroidota</taxon>
        <taxon>Bacteroidia</taxon>
        <taxon>Bacteroidales</taxon>
        <taxon>Muribaculaceae</taxon>
        <taxon>Duncaniella</taxon>
    </lineage>
</organism>
<dbReference type="InterPro" id="IPR050222">
    <property type="entry name" value="MATE_MdtK"/>
</dbReference>
<proteinExistence type="predicted"/>
<dbReference type="GO" id="GO:0006811">
    <property type="term" value="P:monoatomic ion transport"/>
    <property type="evidence" value="ECO:0007669"/>
    <property type="project" value="UniProtKB-KW"/>
</dbReference>
<feature type="transmembrane region" description="Helical" evidence="10">
    <location>
        <begin position="384"/>
        <end position="404"/>
    </location>
</feature>
<feature type="transmembrane region" description="Helical" evidence="10">
    <location>
        <begin position="186"/>
        <end position="209"/>
    </location>
</feature>
<comment type="caution">
    <text evidence="11">The sequence shown here is derived from an EMBL/GenBank/DDBJ whole genome shotgun (WGS) entry which is preliminary data.</text>
</comment>
<feature type="transmembrane region" description="Helical" evidence="10">
    <location>
        <begin position="45"/>
        <end position="69"/>
    </location>
</feature>
<feature type="transmembrane region" description="Helical" evidence="10">
    <location>
        <begin position="12"/>
        <end position="33"/>
    </location>
</feature>
<feature type="transmembrane region" description="Helical" evidence="10">
    <location>
        <begin position="276"/>
        <end position="295"/>
    </location>
</feature>
<dbReference type="NCBIfam" id="TIGR00797">
    <property type="entry name" value="matE"/>
    <property type="match status" value="1"/>
</dbReference>
<evidence type="ECO:0000256" key="7">
    <source>
        <dbReference type="ARBA" id="ARBA00023065"/>
    </source>
</evidence>
<evidence type="ECO:0000256" key="6">
    <source>
        <dbReference type="ARBA" id="ARBA00022989"/>
    </source>
</evidence>
<dbReference type="GeneID" id="82525600"/>
<gene>
    <name evidence="11" type="ORF">C5O23_04480</name>
</gene>
<feature type="transmembrane region" description="Helical" evidence="10">
    <location>
        <begin position="157"/>
        <end position="180"/>
    </location>
</feature>
<evidence type="ECO:0000256" key="2">
    <source>
        <dbReference type="ARBA" id="ARBA00022448"/>
    </source>
</evidence>
<evidence type="ECO:0000256" key="5">
    <source>
        <dbReference type="ARBA" id="ARBA00022692"/>
    </source>
</evidence>
<dbReference type="GO" id="GO:0005886">
    <property type="term" value="C:plasma membrane"/>
    <property type="evidence" value="ECO:0007669"/>
    <property type="project" value="UniProtKB-SubCell"/>
</dbReference>
<keyword evidence="2" id="KW-0813">Transport</keyword>
<keyword evidence="5 10" id="KW-0812">Transmembrane</keyword>